<gene>
    <name evidence="3" type="ORF">PH7735_01051</name>
</gene>
<keyword evidence="1" id="KW-0732">Signal</keyword>
<reference evidence="4" key="1">
    <citation type="submission" date="2015-09" db="EMBL/GenBank/DDBJ databases">
        <authorList>
            <person name="Rodrigo-Torres Lidia"/>
            <person name="Arahal R.David."/>
        </authorList>
    </citation>
    <scope>NUCLEOTIDE SEQUENCE [LARGE SCALE GENOMIC DNA]</scope>
    <source>
        <strain evidence="4">CECT 7735</strain>
    </source>
</reference>
<evidence type="ECO:0000313" key="3">
    <source>
        <dbReference type="EMBL" id="CUJ89227.1"/>
    </source>
</evidence>
<protein>
    <submittedName>
        <fullName evidence="3">Thioredoxin-related protein</fullName>
    </submittedName>
</protein>
<dbReference type="STRING" id="1715693.PH7735_01051"/>
<dbReference type="EMBL" id="CYTW01000001">
    <property type="protein sequence ID" value="CUJ89227.1"/>
    <property type="molecule type" value="Genomic_DNA"/>
</dbReference>
<evidence type="ECO:0000313" key="4">
    <source>
        <dbReference type="Proteomes" id="UP000051870"/>
    </source>
</evidence>
<dbReference type="Proteomes" id="UP000051870">
    <property type="component" value="Unassembled WGS sequence"/>
</dbReference>
<dbReference type="GeneID" id="83880115"/>
<name>A0A0P1I4C1_9RHOB</name>
<dbReference type="InterPro" id="IPR012336">
    <property type="entry name" value="Thioredoxin-like_fold"/>
</dbReference>
<feature type="chain" id="PRO_5006064867" evidence="1">
    <location>
        <begin position="23"/>
        <end position="122"/>
    </location>
</feature>
<keyword evidence="4" id="KW-1185">Reference proteome</keyword>
<evidence type="ECO:0000256" key="1">
    <source>
        <dbReference type="SAM" id="SignalP"/>
    </source>
</evidence>
<feature type="signal peptide" evidence="1">
    <location>
        <begin position="1"/>
        <end position="22"/>
    </location>
</feature>
<sequence length="122" mass="13936">MQVRSFLSAIALASATALPVWAVELVMVEQTGCYTCKQWNEEIAPVYPNTEAGQFAPLRREELRHPPEDLTYARRVNYTPTFILIDEGKEIARLEGYPGEDFFWWHLETLLAEKAGFEGATR</sequence>
<dbReference type="RefSeq" id="WP_058310215.1">
    <property type="nucleotide sequence ID" value="NZ_CYTW01000001.1"/>
</dbReference>
<dbReference type="AlphaFoldDB" id="A0A0P1I4C1"/>
<dbReference type="Gene3D" id="3.40.30.10">
    <property type="entry name" value="Glutaredoxin"/>
    <property type="match status" value="1"/>
</dbReference>
<dbReference type="SUPFAM" id="SSF52833">
    <property type="entry name" value="Thioredoxin-like"/>
    <property type="match status" value="1"/>
</dbReference>
<accession>A0A0P1I4C1</accession>
<dbReference type="Pfam" id="PF13098">
    <property type="entry name" value="Thioredoxin_2"/>
    <property type="match status" value="1"/>
</dbReference>
<organism evidence="3 4">
    <name type="scientific">Shimia thalassica</name>
    <dbReference type="NCBI Taxonomy" id="1715693"/>
    <lineage>
        <taxon>Bacteria</taxon>
        <taxon>Pseudomonadati</taxon>
        <taxon>Pseudomonadota</taxon>
        <taxon>Alphaproteobacteria</taxon>
        <taxon>Rhodobacterales</taxon>
        <taxon>Roseobacteraceae</taxon>
    </lineage>
</organism>
<dbReference type="InterPro" id="IPR036249">
    <property type="entry name" value="Thioredoxin-like_sf"/>
</dbReference>
<proteinExistence type="predicted"/>
<feature type="domain" description="Thioredoxin-like fold" evidence="2">
    <location>
        <begin position="25"/>
        <end position="102"/>
    </location>
</feature>
<evidence type="ECO:0000259" key="2">
    <source>
        <dbReference type="Pfam" id="PF13098"/>
    </source>
</evidence>